<organism evidence="10 11">
    <name type="scientific">Catenulispora subtropica</name>
    <dbReference type="NCBI Taxonomy" id="450798"/>
    <lineage>
        <taxon>Bacteria</taxon>
        <taxon>Bacillati</taxon>
        <taxon>Actinomycetota</taxon>
        <taxon>Actinomycetes</taxon>
        <taxon>Catenulisporales</taxon>
        <taxon>Catenulisporaceae</taxon>
        <taxon>Catenulispora</taxon>
    </lineage>
</organism>
<feature type="domain" description="PHP" evidence="9">
    <location>
        <begin position="5"/>
        <end position="221"/>
    </location>
</feature>
<name>A0ABN2S2W5_9ACTN</name>
<dbReference type="InterPro" id="IPR010140">
    <property type="entry name" value="Histidinol_P_phosphatase_HisJ"/>
</dbReference>
<dbReference type="SUPFAM" id="SSF89550">
    <property type="entry name" value="PHP domain-like"/>
    <property type="match status" value="1"/>
</dbReference>
<evidence type="ECO:0000313" key="10">
    <source>
        <dbReference type="EMBL" id="GAA1979419.1"/>
    </source>
</evidence>
<protein>
    <recommendedName>
        <fullName evidence="3 8">Histidinol-phosphatase</fullName>
        <shortName evidence="8">HolPase</shortName>
        <ecNumber evidence="3 8">3.1.3.15</ecNumber>
    </recommendedName>
</protein>
<comment type="similarity">
    <text evidence="2 8">Belongs to the PHP hydrolase family. HisK subfamily.</text>
</comment>
<sequence>MLPPDNHVHSEYSWDAFRGSMEATCERAVEIGLPSIAFTEHADFSVSTLPADFVLPEQWEPHTVHHDDGRRVLTPPDIDLTGYLETLERCRDRFPQLRILSGVELSEAHWFPERTADLVKRGGFQRILASLHSASLRDEDYLDVSWGFKGSHPAAVYRGYLAEAVRLIEEFDGFEVLTHIDYPVRYWPHDRVGFDLTEFETDIRLVLRTLARADKVMEFNTRLPLDPRVVGWWREEGGKGVSFASDAHLPENVGKGFREAVEVARAAGFKPGADLFDFWVRD</sequence>
<keyword evidence="4 8" id="KW-0028">Amino-acid biosynthesis</keyword>
<evidence type="ECO:0000256" key="8">
    <source>
        <dbReference type="RuleBase" id="RU366003"/>
    </source>
</evidence>
<comment type="caution">
    <text evidence="10">The sequence shown here is derived from an EMBL/GenBank/DDBJ whole genome shotgun (WGS) entry which is preliminary data.</text>
</comment>
<gene>
    <name evidence="10" type="ORF">GCM10009838_45490</name>
</gene>
<dbReference type="InterPro" id="IPR004013">
    <property type="entry name" value="PHP_dom"/>
</dbReference>
<comment type="pathway">
    <text evidence="1 8">Amino-acid biosynthesis; L-histidine biosynthesis; L-histidine from 5-phospho-alpha-D-ribose 1-diphosphate: step 8/9.</text>
</comment>
<proteinExistence type="inferred from homology"/>
<evidence type="ECO:0000256" key="3">
    <source>
        <dbReference type="ARBA" id="ARBA00013085"/>
    </source>
</evidence>
<evidence type="ECO:0000256" key="5">
    <source>
        <dbReference type="ARBA" id="ARBA00022801"/>
    </source>
</evidence>
<reference evidence="10 11" key="1">
    <citation type="journal article" date="2019" name="Int. J. Syst. Evol. Microbiol.">
        <title>The Global Catalogue of Microorganisms (GCM) 10K type strain sequencing project: providing services to taxonomists for standard genome sequencing and annotation.</title>
        <authorList>
            <consortium name="The Broad Institute Genomics Platform"/>
            <consortium name="The Broad Institute Genome Sequencing Center for Infectious Disease"/>
            <person name="Wu L."/>
            <person name="Ma J."/>
        </authorList>
    </citation>
    <scope>NUCLEOTIDE SEQUENCE [LARGE SCALE GENOMIC DNA]</scope>
    <source>
        <strain evidence="10 11">JCM 16013</strain>
    </source>
</reference>
<evidence type="ECO:0000256" key="1">
    <source>
        <dbReference type="ARBA" id="ARBA00004970"/>
    </source>
</evidence>
<keyword evidence="6 8" id="KW-0368">Histidine biosynthesis</keyword>
<dbReference type="Proteomes" id="UP001499854">
    <property type="component" value="Unassembled WGS sequence"/>
</dbReference>
<evidence type="ECO:0000256" key="4">
    <source>
        <dbReference type="ARBA" id="ARBA00022605"/>
    </source>
</evidence>
<evidence type="ECO:0000256" key="2">
    <source>
        <dbReference type="ARBA" id="ARBA00009152"/>
    </source>
</evidence>
<keyword evidence="11" id="KW-1185">Reference proteome</keyword>
<evidence type="ECO:0000256" key="6">
    <source>
        <dbReference type="ARBA" id="ARBA00023102"/>
    </source>
</evidence>
<evidence type="ECO:0000313" key="11">
    <source>
        <dbReference type="Proteomes" id="UP001499854"/>
    </source>
</evidence>
<dbReference type="Gene3D" id="3.20.20.140">
    <property type="entry name" value="Metal-dependent hydrolases"/>
    <property type="match status" value="1"/>
</dbReference>
<keyword evidence="5 8" id="KW-0378">Hydrolase</keyword>
<dbReference type="EC" id="3.1.3.15" evidence="3 8"/>
<comment type="catalytic activity">
    <reaction evidence="7 8">
        <text>L-histidinol phosphate + H2O = L-histidinol + phosphate</text>
        <dbReference type="Rhea" id="RHEA:14465"/>
        <dbReference type="ChEBI" id="CHEBI:15377"/>
        <dbReference type="ChEBI" id="CHEBI:43474"/>
        <dbReference type="ChEBI" id="CHEBI:57699"/>
        <dbReference type="ChEBI" id="CHEBI:57980"/>
        <dbReference type="EC" id="3.1.3.15"/>
    </reaction>
</comment>
<dbReference type="RefSeq" id="WP_344659108.1">
    <property type="nucleotide sequence ID" value="NZ_BAAAQM010000026.1"/>
</dbReference>
<evidence type="ECO:0000256" key="7">
    <source>
        <dbReference type="ARBA" id="ARBA00049158"/>
    </source>
</evidence>
<dbReference type="EMBL" id="BAAAQM010000026">
    <property type="protein sequence ID" value="GAA1979419.1"/>
    <property type="molecule type" value="Genomic_DNA"/>
</dbReference>
<dbReference type="InterPro" id="IPR016195">
    <property type="entry name" value="Pol/histidinol_Pase-like"/>
</dbReference>
<dbReference type="PANTHER" id="PTHR21039">
    <property type="entry name" value="HISTIDINOL PHOSPHATASE-RELATED"/>
    <property type="match status" value="1"/>
</dbReference>
<dbReference type="PANTHER" id="PTHR21039:SF0">
    <property type="entry name" value="HISTIDINOL-PHOSPHATASE"/>
    <property type="match status" value="1"/>
</dbReference>
<dbReference type="Pfam" id="PF02811">
    <property type="entry name" value="PHP"/>
    <property type="match status" value="1"/>
</dbReference>
<evidence type="ECO:0000259" key="9">
    <source>
        <dbReference type="Pfam" id="PF02811"/>
    </source>
</evidence>
<accession>A0ABN2S2W5</accession>